<proteinExistence type="predicted"/>
<dbReference type="Gene3D" id="1.20.1280.50">
    <property type="match status" value="1"/>
</dbReference>
<keyword evidence="2" id="KW-1185">Reference proteome</keyword>
<reference evidence="1 2" key="1">
    <citation type="submission" date="2014-04" db="EMBL/GenBank/DDBJ databases">
        <title>Evolutionary Origins and Diversification of the Mycorrhizal Mutualists.</title>
        <authorList>
            <consortium name="DOE Joint Genome Institute"/>
            <consortium name="Mycorrhizal Genomics Consortium"/>
            <person name="Kohler A."/>
            <person name="Kuo A."/>
            <person name="Nagy L.G."/>
            <person name="Floudas D."/>
            <person name="Copeland A."/>
            <person name="Barry K.W."/>
            <person name="Cichocki N."/>
            <person name="Veneault-Fourrey C."/>
            <person name="LaButti K."/>
            <person name="Lindquist E.A."/>
            <person name="Lipzen A."/>
            <person name="Lundell T."/>
            <person name="Morin E."/>
            <person name="Murat C."/>
            <person name="Riley R."/>
            <person name="Ohm R."/>
            <person name="Sun H."/>
            <person name="Tunlid A."/>
            <person name="Henrissat B."/>
            <person name="Grigoriev I.V."/>
            <person name="Hibbett D.S."/>
            <person name="Martin F."/>
        </authorList>
    </citation>
    <scope>NUCLEOTIDE SEQUENCE [LARGE SCALE GENOMIC DNA]</scope>
    <source>
        <strain evidence="1 2">FD-317 M1</strain>
    </source>
</reference>
<gene>
    <name evidence="1" type="ORF">GYMLUDRAFT_466852</name>
</gene>
<accession>A0A0D0BHI0</accession>
<dbReference type="Proteomes" id="UP000053593">
    <property type="component" value="Unassembled WGS sequence"/>
</dbReference>
<evidence type="ECO:0008006" key="3">
    <source>
        <dbReference type="Google" id="ProtNLM"/>
    </source>
</evidence>
<dbReference type="HOGENOM" id="CLU_823999_0_0_1"/>
<dbReference type="OrthoDB" id="3365698at2759"/>
<dbReference type="EMBL" id="KN834764">
    <property type="protein sequence ID" value="KIK63430.1"/>
    <property type="molecule type" value="Genomic_DNA"/>
</dbReference>
<dbReference type="AlphaFoldDB" id="A0A0D0BHI0"/>
<protein>
    <recommendedName>
        <fullName evidence="3">F-box domain-containing protein</fullName>
    </recommendedName>
</protein>
<sequence>MQLCSRCGENVPESRIRVDFPSLHARLRSEFGPASGQPEEINPILESLQQDLEDLETAGFGLQTHRSCIIELAAQTKSLLSPIRKIPDEILQDIFDYCCDTNSFVVSAPSETATCDIRNKPTMVLSSTCSRWYRNALSMPTLWSRITLDWNWVLSDFVVGSDAYYKRSFALATFLNRSLQQPLAVNIIIKGASPRLGNGTMHPIPAQLVEQKHRWKSLTFESPVILIHDLFEEYIMPELPLLDDLELLDPDDDLELFEDRALRLKALRMPYSFPFQGKERFTYPHLLHLELELDLDEDNPDLFQVTPNLVSLSIGLLESVMAMNSLRPCRRVQRFFR</sequence>
<evidence type="ECO:0000313" key="1">
    <source>
        <dbReference type="EMBL" id="KIK63430.1"/>
    </source>
</evidence>
<evidence type="ECO:0000313" key="2">
    <source>
        <dbReference type="Proteomes" id="UP000053593"/>
    </source>
</evidence>
<organism evidence="1 2">
    <name type="scientific">Collybiopsis luxurians FD-317 M1</name>
    <dbReference type="NCBI Taxonomy" id="944289"/>
    <lineage>
        <taxon>Eukaryota</taxon>
        <taxon>Fungi</taxon>
        <taxon>Dikarya</taxon>
        <taxon>Basidiomycota</taxon>
        <taxon>Agaricomycotina</taxon>
        <taxon>Agaricomycetes</taxon>
        <taxon>Agaricomycetidae</taxon>
        <taxon>Agaricales</taxon>
        <taxon>Marasmiineae</taxon>
        <taxon>Omphalotaceae</taxon>
        <taxon>Collybiopsis</taxon>
        <taxon>Collybiopsis luxurians</taxon>
    </lineage>
</organism>
<name>A0A0D0BHI0_9AGAR</name>